<keyword evidence="4" id="KW-0732">Signal</keyword>
<keyword evidence="3" id="KW-0813">Transport</keyword>
<dbReference type="PROSITE" id="PS51257">
    <property type="entry name" value="PROKAR_LIPOPROTEIN"/>
    <property type="match status" value="1"/>
</dbReference>
<protein>
    <submittedName>
        <fullName evidence="6">Peptide ABC transporter substrate-binding protein</fullName>
    </submittedName>
</protein>
<evidence type="ECO:0000256" key="3">
    <source>
        <dbReference type="ARBA" id="ARBA00022448"/>
    </source>
</evidence>
<organism evidence="6 7">
    <name type="scientific">Crassaminicella indica</name>
    <dbReference type="NCBI Taxonomy" id="2855394"/>
    <lineage>
        <taxon>Bacteria</taxon>
        <taxon>Bacillati</taxon>
        <taxon>Bacillota</taxon>
        <taxon>Clostridia</taxon>
        <taxon>Eubacteriales</taxon>
        <taxon>Clostridiaceae</taxon>
        <taxon>Crassaminicella</taxon>
    </lineage>
</organism>
<dbReference type="PANTHER" id="PTHR30290">
    <property type="entry name" value="PERIPLASMIC BINDING COMPONENT OF ABC TRANSPORTER"/>
    <property type="match status" value="1"/>
</dbReference>
<dbReference type="InterPro" id="IPR039424">
    <property type="entry name" value="SBP_5"/>
</dbReference>
<evidence type="ECO:0000313" key="7">
    <source>
        <dbReference type="Proteomes" id="UP000886818"/>
    </source>
</evidence>
<comment type="subcellular location">
    <subcellularLocation>
        <location evidence="1">Cell envelope</location>
    </subcellularLocation>
</comment>
<dbReference type="InterPro" id="IPR030678">
    <property type="entry name" value="Peptide/Ni-bd"/>
</dbReference>
<proteinExistence type="inferred from homology"/>
<dbReference type="CDD" id="cd08504">
    <property type="entry name" value="PBP2_OppA"/>
    <property type="match status" value="1"/>
</dbReference>
<dbReference type="EMBL" id="CP078093">
    <property type="protein sequence ID" value="QXM06512.1"/>
    <property type="molecule type" value="Genomic_DNA"/>
</dbReference>
<evidence type="ECO:0000256" key="4">
    <source>
        <dbReference type="ARBA" id="ARBA00022729"/>
    </source>
</evidence>
<dbReference type="Pfam" id="PF00496">
    <property type="entry name" value="SBP_bac_5"/>
    <property type="match status" value="1"/>
</dbReference>
<sequence length="548" mass="62768">MSKKFFVLFLVMILIITVFTGCVGSSDKQKEDEVQGETKNVSVLRWNLRSEPKTIDPQLNSASDGGHVINNIFEGLMREIDGKLISGMAESYDVSDDGLTYTFHLRDAKWSDGKPVRAQDFEYAWKRALDPNLVPEPSEYAFQLFYIKGAQDAYEGKGSLDDVSIKCKDDKTLEVTLSAPTPYFLDLTTFYTYMPVRKDMVEKDPEGWARNPELAVSNGPFSLENYIMGDRIILKKNKYYWNADKVKLDKIKAMMIVEESTALTAYEAGELDVIDQIPVQEIPRLKKEDPTFMIWPEVGTYYYIFNVNAKPVDDIRVRRALTLAIDRKTICEEIAKGGELPATGFTPPGLLDAEGKEFQKVAGDYGIDPNDAKVEEAKKLLAEAGYPDGKGFPEVTVIYNTLEKHKAIAEAIQEMWRQNLGIEVKLQNQEWAVFQDARHHGNFQIARAGWLGDYADPMTMLDLWLSYSGNNDCQWNNPEYDKLIEKSKLLTGKERFELLYKAQALMMDTNIVMPIYYYTRPQMVKEYVKDWQKTKMGHWFFGYVSIER</sequence>
<dbReference type="RefSeq" id="WP_218283208.1">
    <property type="nucleotide sequence ID" value="NZ_CP078093.1"/>
</dbReference>
<dbReference type="Proteomes" id="UP000886818">
    <property type="component" value="Chromosome"/>
</dbReference>
<reference evidence="6" key="1">
    <citation type="submission" date="2021-07" db="EMBL/GenBank/DDBJ databases">
        <title>Complete genome sequence of Crassaminicella sp. 143-21, isolated from a deep-sea hydrothermal vent.</title>
        <authorList>
            <person name="Li X."/>
        </authorList>
    </citation>
    <scope>NUCLEOTIDE SEQUENCE</scope>
    <source>
        <strain evidence="6">143-21</strain>
    </source>
</reference>
<evidence type="ECO:0000313" key="6">
    <source>
        <dbReference type="EMBL" id="QXM06512.1"/>
    </source>
</evidence>
<name>A0ABX8RDJ1_9CLOT</name>
<keyword evidence="7" id="KW-1185">Reference proteome</keyword>
<dbReference type="PANTHER" id="PTHR30290:SF10">
    <property type="entry name" value="PERIPLASMIC OLIGOPEPTIDE-BINDING PROTEIN-RELATED"/>
    <property type="match status" value="1"/>
</dbReference>
<dbReference type="InterPro" id="IPR000914">
    <property type="entry name" value="SBP_5_dom"/>
</dbReference>
<comment type="similarity">
    <text evidence="2">Belongs to the bacterial solute-binding protein 5 family.</text>
</comment>
<gene>
    <name evidence="6" type="ORF">KVH43_01825</name>
</gene>
<feature type="domain" description="Solute-binding protein family 5" evidence="5">
    <location>
        <begin position="84"/>
        <end position="471"/>
    </location>
</feature>
<evidence type="ECO:0000256" key="1">
    <source>
        <dbReference type="ARBA" id="ARBA00004196"/>
    </source>
</evidence>
<dbReference type="PIRSF" id="PIRSF002741">
    <property type="entry name" value="MppA"/>
    <property type="match status" value="1"/>
</dbReference>
<accession>A0ABX8RDJ1</accession>
<evidence type="ECO:0000256" key="2">
    <source>
        <dbReference type="ARBA" id="ARBA00005695"/>
    </source>
</evidence>
<evidence type="ECO:0000259" key="5">
    <source>
        <dbReference type="Pfam" id="PF00496"/>
    </source>
</evidence>